<evidence type="ECO:0000313" key="1">
    <source>
        <dbReference type="EMBL" id="GAH35225.1"/>
    </source>
</evidence>
<feature type="non-terminal residue" evidence="1">
    <location>
        <position position="1"/>
    </location>
</feature>
<comment type="caution">
    <text evidence="1">The sequence shown here is derived from an EMBL/GenBank/DDBJ whole genome shotgun (WGS) entry which is preliminary data.</text>
</comment>
<sequence>IMFYQSMALNTRTPSVGWDRKVVARFPEDDILLSGWLFGEDVIARKAAVVDITHKKGHIILIGFPCQHRAQSHGTYKFLLNALLYPEVK</sequence>
<proteinExistence type="predicted"/>
<organism evidence="1">
    <name type="scientific">marine sediment metagenome</name>
    <dbReference type="NCBI Taxonomy" id="412755"/>
    <lineage>
        <taxon>unclassified sequences</taxon>
        <taxon>metagenomes</taxon>
        <taxon>ecological metagenomes</taxon>
    </lineage>
</organism>
<dbReference type="EMBL" id="BARU01005358">
    <property type="protein sequence ID" value="GAH35225.1"/>
    <property type="molecule type" value="Genomic_DNA"/>
</dbReference>
<name>X1FRQ4_9ZZZZ</name>
<protein>
    <submittedName>
        <fullName evidence="1">Uncharacterized protein</fullName>
    </submittedName>
</protein>
<dbReference type="AlphaFoldDB" id="X1FRQ4"/>
<accession>X1FRQ4</accession>
<gene>
    <name evidence="1" type="ORF">S03H2_10419</name>
</gene>
<reference evidence="1" key="1">
    <citation type="journal article" date="2014" name="Front. Microbiol.">
        <title>High frequency of phylogenetically diverse reductive dehalogenase-homologous genes in deep subseafloor sedimentary metagenomes.</title>
        <authorList>
            <person name="Kawai M."/>
            <person name="Futagami T."/>
            <person name="Toyoda A."/>
            <person name="Takaki Y."/>
            <person name="Nishi S."/>
            <person name="Hori S."/>
            <person name="Arai W."/>
            <person name="Tsubouchi T."/>
            <person name="Morono Y."/>
            <person name="Uchiyama I."/>
            <person name="Ito T."/>
            <person name="Fujiyama A."/>
            <person name="Inagaki F."/>
            <person name="Takami H."/>
        </authorList>
    </citation>
    <scope>NUCLEOTIDE SEQUENCE</scope>
    <source>
        <strain evidence="1">Expedition CK06-06</strain>
    </source>
</reference>